<accession>A0AA39JVI2</accession>
<organism evidence="2 3">
    <name type="scientific">Armillaria borealis</name>
    <dbReference type="NCBI Taxonomy" id="47425"/>
    <lineage>
        <taxon>Eukaryota</taxon>
        <taxon>Fungi</taxon>
        <taxon>Dikarya</taxon>
        <taxon>Basidiomycota</taxon>
        <taxon>Agaricomycotina</taxon>
        <taxon>Agaricomycetes</taxon>
        <taxon>Agaricomycetidae</taxon>
        <taxon>Agaricales</taxon>
        <taxon>Marasmiineae</taxon>
        <taxon>Physalacriaceae</taxon>
        <taxon>Armillaria</taxon>
    </lineage>
</organism>
<feature type="compositionally biased region" description="Polar residues" evidence="1">
    <location>
        <begin position="1"/>
        <end position="20"/>
    </location>
</feature>
<keyword evidence="3" id="KW-1185">Reference proteome</keyword>
<evidence type="ECO:0000256" key="1">
    <source>
        <dbReference type="SAM" id="MobiDB-lite"/>
    </source>
</evidence>
<gene>
    <name evidence="2" type="ORF">EV421DRAFT_1732624</name>
</gene>
<sequence length="227" mass="24805">MPQASTSILSSSTGPASTFPISPLSSNSTSGAASSSTAPESSSQVLLLSTHIETTAPGTTSREQTSGSSCQASQPQEDITTDEPDEYGFDNATLNNASLKELLKICAQLLQAAVSSKVQVRKEDVRRKYPSKKTLVRMDMTTLEKFVTYKPADETFMMEITDMVQAKLLKEDHLVNVNAYVKETLQNHLLAAHQKWAEAISCLKKDTLEFKTELEVVNHVVETGHHT</sequence>
<evidence type="ECO:0000313" key="3">
    <source>
        <dbReference type="Proteomes" id="UP001175226"/>
    </source>
</evidence>
<dbReference type="EMBL" id="JAUEPT010000008">
    <property type="protein sequence ID" value="KAK0449352.1"/>
    <property type="molecule type" value="Genomic_DNA"/>
</dbReference>
<comment type="caution">
    <text evidence="2">The sequence shown here is derived from an EMBL/GenBank/DDBJ whole genome shotgun (WGS) entry which is preliminary data.</text>
</comment>
<protein>
    <submittedName>
        <fullName evidence="2">Uncharacterized protein</fullName>
    </submittedName>
</protein>
<name>A0AA39JVI2_9AGAR</name>
<feature type="region of interest" description="Disordered" evidence="1">
    <location>
        <begin position="1"/>
        <end position="89"/>
    </location>
</feature>
<dbReference type="Proteomes" id="UP001175226">
    <property type="component" value="Unassembled WGS sequence"/>
</dbReference>
<evidence type="ECO:0000313" key="2">
    <source>
        <dbReference type="EMBL" id="KAK0449352.1"/>
    </source>
</evidence>
<dbReference type="AlphaFoldDB" id="A0AA39JVI2"/>
<proteinExistence type="predicted"/>
<feature type="compositionally biased region" description="Low complexity" evidence="1">
    <location>
        <begin position="22"/>
        <end position="43"/>
    </location>
</feature>
<reference evidence="2" key="1">
    <citation type="submission" date="2023-06" db="EMBL/GenBank/DDBJ databases">
        <authorList>
            <consortium name="Lawrence Berkeley National Laboratory"/>
            <person name="Ahrendt S."/>
            <person name="Sahu N."/>
            <person name="Indic B."/>
            <person name="Wong-Bajracharya J."/>
            <person name="Merenyi Z."/>
            <person name="Ke H.-M."/>
            <person name="Monk M."/>
            <person name="Kocsube S."/>
            <person name="Drula E."/>
            <person name="Lipzen A."/>
            <person name="Balint B."/>
            <person name="Henrissat B."/>
            <person name="Andreopoulos B."/>
            <person name="Martin F.M."/>
            <person name="Harder C.B."/>
            <person name="Rigling D."/>
            <person name="Ford K.L."/>
            <person name="Foster G.D."/>
            <person name="Pangilinan J."/>
            <person name="Papanicolaou A."/>
            <person name="Barry K."/>
            <person name="LaButti K."/>
            <person name="Viragh M."/>
            <person name="Koriabine M."/>
            <person name="Yan M."/>
            <person name="Riley R."/>
            <person name="Champramary S."/>
            <person name="Plett K.L."/>
            <person name="Tsai I.J."/>
            <person name="Slot J."/>
            <person name="Sipos G."/>
            <person name="Plett J."/>
            <person name="Nagy L.G."/>
            <person name="Grigoriev I.V."/>
        </authorList>
    </citation>
    <scope>NUCLEOTIDE SEQUENCE</scope>
    <source>
        <strain evidence="2">FPL87.14</strain>
    </source>
</reference>
<feature type="compositionally biased region" description="Polar residues" evidence="1">
    <location>
        <begin position="44"/>
        <end position="78"/>
    </location>
</feature>
<feature type="compositionally biased region" description="Acidic residues" evidence="1">
    <location>
        <begin position="79"/>
        <end position="88"/>
    </location>
</feature>